<evidence type="ECO:0000313" key="2">
    <source>
        <dbReference type="EMBL" id="KZV47760.1"/>
    </source>
</evidence>
<feature type="region of interest" description="Disordered" evidence="1">
    <location>
        <begin position="25"/>
        <end position="103"/>
    </location>
</feature>
<evidence type="ECO:0000256" key="1">
    <source>
        <dbReference type="SAM" id="MobiDB-lite"/>
    </source>
</evidence>
<gene>
    <name evidence="2" type="ORF">F511_23265</name>
</gene>
<organism evidence="2 3">
    <name type="scientific">Dorcoceras hygrometricum</name>
    <dbReference type="NCBI Taxonomy" id="472368"/>
    <lineage>
        <taxon>Eukaryota</taxon>
        <taxon>Viridiplantae</taxon>
        <taxon>Streptophyta</taxon>
        <taxon>Embryophyta</taxon>
        <taxon>Tracheophyta</taxon>
        <taxon>Spermatophyta</taxon>
        <taxon>Magnoliopsida</taxon>
        <taxon>eudicotyledons</taxon>
        <taxon>Gunneridae</taxon>
        <taxon>Pentapetalae</taxon>
        <taxon>asterids</taxon>
        <taxon>lamiids</taxon>
        <taxon>Lamiales</taxon>
        <taxon>Gesneriaceae</taxon>
        <taxon>Didymocarpoideae</taxon>
        <taxon>Trichosporeae</taxon>
        <taxon>Loxocarpinae</taxon>
        <taxon>Dorcoceras</taxon>
    </lineage>
</organism>
<protein>
    <submittedName>
        <fullName evidence="2">Uncharacterized protein</fullName>
    </submittedName>
</protein>
<proteinExistence type="predicted"/>
<feature type="compositionally biased region" description="Basic and acidic residues" evidence="1">
    <location>
        <begin position="42"/>
        <end position="63"/>
    </location>
</feature>
<dbReference type="AlphaFoldDB" id="A0A2Z7CKZ3"/>
<dbReference type="Proteomes" id="UP000250235">
    <property type="component" value="Unassembled WGS sequence"/>
</dbReference>
<dbReference type="EMBL" id="KQ994678">
    <property type="protein sequence ID" value="KZV47760.1"/>
    <property type="molecule type" value="Genomic_DNA"/>
</dbReference>
<accession>A0A2Z7CKZ3</accession>
<feature type="compositionally biased region" description="Basic and acidic residues" evidence="1">
    <location>
        <begin position="83"/>
        <end position="103"/>
    </location>
</feature>
<sequence length="198" mass="23241">MILGITYCVYKRSVQLWVNAGRCEQEGSAMPPRRGRGRTARRSVEESRASDSDERIQQNEPLRRRERQAGMPPRRGRGRTARRSVEESRASDSDERIQQNEPLRRRERQAGNIFLDPISSVSSPITLKPLLFTVAYFSDFPSFFRRRLDRDWWRWVPLELLLRLIPARRTESTLERKHEVAGVRCLFATIERSVLLFV</sequence>
<name>A0A2Z7CKZ3_9LAMI</name>
<evidence type="ECO:0000313" key="3">
    <source>
        <dbReference type="Proteomes" id="UP000250235"/>
    </source>
</evidence>
<reference evidence="2 3" key="1">
    <citation type="journal article" date="2015" name="Proc. Natl. Acad. Sci. U.S.A.">
        <title>The resurrection genome of Boea hygrometrica: A blueprint for survival of dehydration.</title>
        <authorList>
            <person name="Xiao L."/>
            <person name="Yang G."/>
            <person name="Zhang L."/>
            <person name="Yang X."/>
            <person name="Zhao S."/>
            <person name="Ji Z."/>
            <person name="Zhou Q."/>
            <person name="Hu M."/>
            <person name="Wang Y."/>
            <person name="Chen M."/>
            <person name="Xu Y."/>
            <person name="Jin H."/>
            <person name="Xiao X."/>
            <person name="Hu G."/>
            <person name="Bao F."/>
            <person name="Hu Y."/>
            <person name="Wan P."/>
            <person name="Li L."/>
            <person name="Deng X."/>
            <person name="Kuang T."/>
            <person name="Xiang C."/>
            <person name="Zhu J.K."/>
            <person name="Oliver M.J."/>
            <person name="He Y."/>
        </authorList>
    </citation>
    <scope>NUCLEOTIDE SEQUENCE [LARGE SCALE GENOMIC DNA]</scope>
    <source>
        <strain evidence="3">cv. XS01</strain>
    </source>
</reference>
<keyword evidence="3" id="KW-1185">Reference proteome</keyword>